<evidence type="ECO:0000313" key="3">
    <source>
        <dbReference type="Proteomes" id="UP000758856"/>
    </source>
</evidence>
<reference evidence="2 3" key="2">
    <citation type="submission" date="2021-01" db="EMBL/GenBank/DDBJ databases">
        <title>Genomic Encyclopedia of Type Strains, Phase IV (KMG-IV): sequencing the most valuable type-strain genomes for metagenomic binning, comparative biology and taxonomic classification.</title>
        <authorList>
            <person name="Goeker M."/>
        </authorList>
    </citation>
    <scope>NUCLEOTIDE SEQUENCE [LARGE SCALE GENOMIC DNA]</scope>
    <source>
        <strain evidence="2 3">DSM 6130</strain>
    </source>
</reference>
<sequence>MRAAAIGLIGALMSGGVEAEGVKTPVFQPGDFGQETAEAALIVLCSEPSMLTTKDVADFAKRLHPDKRTPQVISGLVARPSVEGKIVYAYYGDMHPSHDLNACAEGIFQNNSEIKGELDNLRDGIGKTIRVPEFEGALMRICSKKQWAFVLVAL</sequence>
<evidence type="ECO:0000313" key="2">
    <source>
        <dbReference type="EMBL" id="MBM7852716.1"/>
    </source>
</evidence>
<comment type="caution">
    <text evidence="1">The sequence shown here is derived from an EMBL/GenBank/DDBJ whole genome shotgun (WGS) entry which is preliminary data.</text>
</comment>
<dbReference type="RefSeq" id="WP_204951175.1">
    <property type="nucleotide sequence ID" value="NZ_BSFF01000003.1"/>
</dbReference>
<keyword evidence="3" id="KW-1185">Reference proteome</keyword>
<reference evidence="1" key="1">
    <citation type="journal article" date="2014" name="Int. J. Syst. Evol. Microbiol.">
        <title>Complete genome sequence of Corynebacterium casei LMG S-19264T (=DSM 44701T), isolated from a smear-ripened cheese.</title>
        <authorList>
            <consortium name="US DOE Joint Genome Institute (JGI-PGF)"/>
            <person name="Walter F."/>
            <person name="Albersmeier A."/>
            <person name="Kalinowski J."/>
            <person name="Ruckert C."/>
        </authorList>
    </citation>
    <scope>NUCLEOTIDE SEQUENCE</scope>
    <source>
        <strain evidence="1">VKM B-1606</strain>
    </source>
</reference>
<reference evidence="1" key="3">
    <citation type="submission" date="2023-01" db="EMBL/GenBank/DDBJ databases">
        <authorList>
            <person name="Sun Q."/>
            <person name="Evtushenko L."/>
        </authorList>
    </citation>
    <scope>NUCLEOTIDE SEQUENCE</scope>
    <source>
        <strain evidence="1">VKM B-1606</strain>
    </source>
</reference>
<evidence type="ECO:0000313" key="4">
    <source>
        <dbReference type="Proteomes" id="UP001143400"/>
    </source>
</evidence>
<dbReference type="AlphaFoldDB" id="A0A9W6IXF9"/>
<evidence type="ECO:0000313" key="1">
    <source>
        <dbReference type="EMBL" id="GLK56925.1"/>
    </source>
</evidence>
<dbReference type="Proteomes" id="UP000758856">
    <property type="component" value="Unassembled WGS sequence"/>
</dbReference>
<gene>
    <name evidence="1" type="ORF">GCM10008170_29440</name>
    <name evidence="2" type="ORF">JOD31_002958</name>
</gene>
<dbReference type="EMBL" id="JAFBCY010000003">
    <property type="protein sequence ID" value="MBM7852716.1"/>
    <property type="molecule type" value="Genomic_DNA"/>
</dbReference>
<name>A0A9W6IXF9_9HYPH</name>
<accession>A0A9W6IXF9</accession>
<dbReference type="EMBL" id="BSFF01000003">
    <property type="protein sequence ID" value="GLK56925.1"/>
    <property type="molecule type" value="Genomic_DNA"/>
</dbReference>
<protein>
    <submittedName>
        <fullName evidence="1">Uncharacterized protein</fullName>
    </submittedName>
</protein>
<dbReference type="Proteomes" id="UP001143400">
    <property type="component" value="Unassembled WGS sequence"/>
</dbReference>
<organism evidence="1 4">
    <name type="scientific">Methylopila capsulata</name>
    <dbReference type="NCBI Taxonomy" id="61654"/>
    <lineage>
        <taxon>Bacteria</taxon>
        <taxon>Pseudomonadati</taxon>
        <taxon>Pseudomonadota</taxon>
        <taxon>Alphaproteobacteria</taxon>
        <taxon>Hyphomicrobiales</taxon>
        <taxon>Methylopilaceae</taxon>
        <taxon>Methylopila</taxon>
    </lineage>
</organism>
<proteinExistence type="predicted"/>